<dbReference type="SUPFAM" id="SSF55729">
    <property type="entry name" value="Acyl-CoA N-acyltransferases (Nat)"/>
    <property type="match status" value="1"/>
</dbReference>
<dbReference type="PANTHER" id="PTHR40599">
    <property type="entry name" value="[CITRATE [PRO-3S]-LYASE] LIGASE"/>
    <property type="match status" value="1"/>
</dbReference>
<evidence type="ECO:0000313" key="6">
    <source>
        <dbReference type="Proteomes" id="UP001596110"/>
    </source>
</evidence>
<evidence type="ECO:0000313" key="5">
    <source>
        <dbReference type="EMBL" id="MFC5631300.1"/>
    </source>
</evidence>
<dbReference type="NCBIfam" id="TIGR00124">
    <property type="entry name" value="cit_ly_ligase"/>
    <property type="match status" value="1"/>
</dbReference>
<gene>
    <name evidence="5" type="primary">citC</name>
    <name evidence="5" type="ORF">ACFPQ3_06850</name>
</gene>
<reference evidence="6" key="1">
    <citation type="journal article" date="2019" name="Int. J. Syst. Evol. Microbiol.">
        <title>The Global Catalogue of Microorganisms (GCM) 10K type strain sequencing project: providing services to taxonomists for standard genome sequencing and annotation.</title>
        <authorList>
            <consortium name="The Broad Institute Genomics Platform"/>
            <consortium name="The Broad Institute Genome Sequencing Center for Infectious Disease"/>
            <person name="Wu L."/>
            <person name="Ma J."/>
        </authorList>
    </citation>
    <scope>NUCLEOTIDE SEQUENCE [LARGE SCALE GENOMIC DNA]</scope>
    <source>
        <strain evidence="6">DT43</strain>
    </source>
</reference>
<proteinExistence type="predicted"/>
<dbReference type="InterPro" id="IPR004821">
    <property type="entry name" value="Cyt_trans-like"/>
</dbReference>
<dbReference type="SMART" id="SM00764">
    <property type="entry name" value="Citrate_ly_lig"/>
    <property type="match status" value="1"/>
</dbReference>
<dbReference type="Proteomes" id="UP001596110">
    <property type="component" value="Unassembled WGS sequence"/>
</dbReference>
<evidence type="ECO:0000256" key="2">
    <source>
        <dbReference type="ARBA" id="ARBA00022840"/>
    </source>
</evidence>
<dbReference type="GO" id="GO:0008771">
    <property type="term" value="F:[citrate (pro-3S)-lyase] ligase activity"/>
    <property type="evidence" value="ECO:0007669"/>
    <property type="project" value="UniProtKB-EC"/>
</dbReference>
<dbReference type="Gene3D" id="3.40.630.30">
    <property type="match status" value="1"/>
</dbReference>
<dbReference type="InterPro" id="IPR013166">
    <property type="entry name" value="Citrate_lyase_ligase_C"/>
</dbReference>
<dbReference type="PANTHER" id="PTHR40599:SF1">
    <property type="entry name" value="[CITRATE [PRO-3S]-LYASE] LIGASE"/>
    <property type="match status" value="1"/>
</dbReference>
<dbReference type="InterPro" id="IPR016181">
    <property type="entry name" value="Acyl_CoA_acyltransferase"/>
</dbReference>
<evidence type="ECO:0000256" key="3">
    <source>
        <dbReference type="PIRNR" id="PIRNR005751"/>
    </source>
</evidence>
<keyword evidence="1 3" id="KW-0547">Nucleotide-binding</keyword>
<dbReference type="RefSeq" id="WP_156805211.1">
    <property type="nucleotide sequence ID" value="NZ_JBHSOJ010000016.1"/>
</dbReference>
<keyword evidence="3 5" id="KW-0436">Ligase</keyword>
<feature type="domain" description="N-acetyltransferase" evidence="4">
    <location>
        <begin position="1"/>
        <end position="139"/>
    </location>
</feature>
<dbReference type="PROSITE" id="PS51186">
    <property type="entry name" value="GNAT"/>
    <property type="match status" value="1"/>
</dbReference>
<dbReference type="Pfam" id="PF00583">
    <property type="entry name" value="Acetyltransf_1"/>
    <property type="match status" value="1"/>
</dbReference>
<evidence type="ECO:0000256" key="1">
    <source>
        <dbReference type="ARBA" id="ARBA00022741"/>
    </source>
</evidence>
<dbReference type="InterPro" id="IPR014729">
    <property type="entry name" value="Rossmann-like_a/b/a_fold"/>
</dbReference>
<dbReference type="InterPro" id="IPR000182">
    <property type="entry name" value="GNAT_dom"/>
</dbReference>
<sequence>MSEYTVSKIFPFDKKAHLKIDTLLHEEGIRRDAHLDCTCAIYDGDRVIATGSTFGNTLRCLAVSKDYQGEGLMNLIVSHLVDYQFEQGNTHLFLYTKTCTARFFADLGFNEIARIDGLVSFMENKKTGFQDYLKQLERPQKNPDKVAAIVMNANPFTLGHQYLVEKACAENDLLHLFIVSEDKSLIPFDVRKKLVLKGTAHLDNIIYHDSGYYIISQATFPSYFQKDEVVVIESQARLDLAIFTKIAQELGITRRYVGEEPTSLVTNLYNQVMIDKLPEQGIDCIVVKRKEFSESQPISASTTRQAIKDGNWNLLDQLLPQTTLDYFQSLEAKPTIERIRQSEQVIHY</sequence>
<dbReference type="InterPro" id="IPR005216">
    <property type="entry name" value="Citrate_lyase_ligase"/>
</dbReference>
<dbReference type="NCBIfam" id="TIGR00125">
    <property type="entry name" value="cyt_tran_rel"/>
    <property type="match status" value="1"/>
</dbReference>
<dbReference type="EC" id="6.2.1.22" evidence="3"/>
<accession>A0ABW0UGD9</accession>
<comment type="caution">
    <text evidence="5">The sequence shown here is derived from an EMBL/GenBank/DDBJ whole genome shotgun (WGS) entry which is preliminary data.</text>
</comment>
<dbReference type="SUPFAM" id="SSF52374">
    <property type="entry name" value="Nucleotidylyl transferase"/>
    <property type="match status" value="1"/>
</dbReference>
<comment type="function">
    <text evidence="3">Acetylation of prosthetic group (2-(5''-phosphoribosyl)-3'-dephosphocoenzyme-A) of the gamma subunit of citrate lyase.</text>
</comment>
<keyword evidence="6" id="KW-1185">Reference proteome</keyword>
<protein>
    <recommendedName>
        <fullName evidence="3">[Citrate [pro-3S]-lyase] ligase</fullName>
        <ecNumber evidence="3">6.2.1.22</ecNumber>
    </recommendedName>
</protein>
<dbReference type="Pfam" id="PF08218">
    <property type="entry name" value="Citrate_ly_lig"/>
    <property type="match status" value="1"/>
</dbReference>
<dbReference type="CDD" id="cd02169">
    <property type="entry name" value="Citrate_lyase_ligase"/>
    <property type="match status" value="1"/>
</dbReference>
<comment type="catalytic activity">
    <reaction evidence="3">
        <text>holo-[citrate lyase ACP] + acetate + ATP = acetyl-[citrate lyase ACP] + AMP + diphosphate</text>
        <dbReference type="Rhea" id="RHEA:23788"/>
        <dbReference type="Rhea" id="RHEA-COMP:10158"/>
        <dbReference type="Rhea" id="RHEA-COMP:13710"/>
        <dbReference type="ChEBI" id="CHEBI:30089"/>
        <dbReference type="ChEBI" id="CHEBI:30616"/>
        <dbReference type="ChEBI" id="CHEBI:33019"/>
        <dbReference type="ChEBI" id="CHEBI:82683"/>
        <dbReference type="ChEBI" id="CHEBI:137976"/>
        <dbReference type="ChEBI" id="CHEBI:456215"/>
        <dbReference type="EC" id="6.2.1.22"/>
    </reaction>
</comment>
<dbReference type="PIRSF" id="PIRSF005751">
    <property type="entry name" value="Acet_citr_lig"/>
    <property type="match status" value="1"/>
</dbReference>
<dbReference type="Gene3D" id="3.40.50.620">
    <property type="entry name" value="HUPs"/>
    <property type="match status" value="1"/>
</dbReference>
<organism evidence="5 6">
    <name type="scientific">Streptococcus caledonicus</name>
    <dbReference type="NCBI Taxonomy" id="2614158"/>
    <lineage>
        <taxon>Bacteria</taxon>
        <taxon>Bacillati</taxon>
        <taxon>Bacillota</taxon>
        <taxon>Bacilli</taxon>
        <taxon>Lactobacillales</taxon>
        <taxon>Streptococcaceae</taxon>
        <taxon>Streptococcus</taxon>
    </lineage>
</organism>
<dbReference type="EMBL" id="JBHSOJ010000016">
    <property type="protein sequence ID" value="MFC5631300.1"/>
    <property type="molecule type" value="Genomic_DNA"/>
</dbReference>
<keyword evidence="2 3" id="KW-0067">ATP-binding</keyword>
<evidence type="ECO:0000259" key="4">
    <source>
        <dbReference type="PROSITE" id="PS51186"/>
    </source>
</evidence>
<name>A0ABW0UGD9_9STRE</name>